<dbReference type="Pfam" id="PF13424">
    <property type="entry name" value="TPR_12"/>
    <property type="match status" value="1"/>
</dbReference>
<evidence type="ECO:0000313" key="11">
    <source>
        <dbReference type="Proteomes" id="UP000298471"/>
    </source>
</evidence>
<dbReference type="AlphaFoldDB" id="A0A4Z0Q879"/>
<dbReference type="Pfam" id="PF02518">
    <property type="entry name" value="HATPase_c"/>
    <property type="match status" value="1"/>
</dbReference>
<dbReference type="InterPro" id="IPR004358">
    <property type="entry name" value="Sig_transdc_His_kin-like_C"/>
</dbReference>
<gene>
    <name evidence="10" type="ORF">E5K02_15920</name>
</gene>
<keyword evidence="7" id="KW-0812">Transmembrane</keyword>
<dbReference type="PANTHER" id="PTHR43711:SF31">
    <property type="entry name" value="HISTIDINE KINASE"/>
    <property type="match status" value="1"/>
</dbReference>
<evidence type="ECO:0000259" key="9">
    <source>
        <dbReference type="PROSITE" id="PS50109"/>
    </source>
</evidence>
<dbReference type="InterPro" id="IPR036890">
    <property type="entry name" value="HATPase_C_sf"/>
</dbReference>
<dbReference type="PRINTS" id="PR00344">
    <property type="entry name" value="BCTRLSENSOR"/>
</dbReference>
<dbReference type="InterPro" id="IPR036097">
    <property type="entry name" value="HisK_dim/P_sf"/>
</dbReference>
<dbReference type="Gene3D" id="1.10.287.130">
    <property type="match status" value="1"/>
</dbReference>
<accession>A0A4Z0Q879</accession>
<evidence type="ECO:0000256" key="4">
    <source>
        <dbReference type="ARBA" id="ARBA00022679"/>
    </source>
</evidence>
<evidence type="ECO:0000256" key="1">
    <source>
        <dbReference type="ARBA" id="ARBA00000085"/>
    </source>
</evidence>
<dbReference type="EMBL" id="SRMB01000003">
    <property type="protein sequence ID" value="TGE26287.1"/>
    <property type="molecule type" value="Genomic_DNA"/>
</dbReference>
<evidence type="ECO:0000256" key="5">
    <source>
        <dbReference type="ARBA" id="ARBA00022777"/>
    </source>
</evidence>
<dbReference type="OrthoDB" id="9810447at2"/>
<dbReference type="InterPro" id="IPR019734">
    <property type="entry name" value="TPR_rpt"/>
</dbReference>
<keyword evidence="6" id="KW-0902">Two-component regulatory system</keyword>
<protein>
    <recommendedName>
        <fullName evidence="2">histidine kinase</fullName>
        <ecNumber evidence="2">2.7.13.3</ecNumber>
    </recommendedName>
</protein>
<evidence type="ECO:0000256" key="8">
    <source>
        <dbReference type="SAM" id="SignalP"/>
    </source>
</evidence>
<dbReference type="SUPFAM" id="SSF55874">
    <property type="entry name" value="ATPase domain of HSP90 chaperone/DNA topoisomerase II/histidine kinase"/>
    <property type="match status" value="1"/>
</dbReference>
<dbReference type="Gene3D" id="1.25.40.10">
    <property type="entry name" value="Tetratricopeptide repeat domain"/>
    <property type="match status" value="2"/>
</dbReference>
<feature type="signal peptide" evidence="8">
    <location>
        <begin position="1"/>
        <end position="20"/>
    </location>
</feature>
<dbReference type="CDD" id="cd00075">
    <property type="entry name" value="HATPase"/>
    <property type="match status" value="1"/>
</dbReference>
<keyword evidence="4" id="KW-0808">Transferase</keyword>
<organism evidence="10 11">
    <name type="scientific">Hymenobacter metallicola</name>
    <dbReference type="NCBI Taxonomy" id="2563114"/>
    <lineage>
        <taxon>Bacteria</taxon>
        <taxon>Pseudomonadati</taxon>
        <taxon>Bacteroidota</taxon>
        <taxon>Cytophagia</taxon>
        <taxon>Cytophagales</taxon>
        <taxon>Hymenobacteraceae</taxon>
        <taxon>Hymenobacter</taxon>
    </lineage>
</organism>
<sequence>MRQLILLLLLLQVLTPPLHAQERAVISKLQRRLTVLPASRPRLLALDSLSYALHDVAPDTARRYGEQAVALATRLHDQRGLMQSLCTLGSCYATLSDGVHALDLYSKSNSIARQLNNADGLVRSYTTMAAVHHERNDTIIAWRHYQQALHLATRKGVRVATLLTLYGNLSSLFFHLEQDPKALRYTDLALKLARRSGNRINESIYLANLGTYYYYKKRYDLAENLIRQSLAITQQAQQPRYEAGNLALLSMVLLETNRAPEAAVLARQSLQQARLGQSKERTLDAYSMLAEVTARQQQFQQAYKWQTHYLALNDSLNNGRRLATLTALQSRYDMQDKEQQIQLLTQQTELQKIRNRVLWGAIAALVLGLLGFGFLYWQLRRSRAELAANNVALQESTAELRRMAASKDRLYAIVAHDLRGPVTSFVGVTELIGFYLKRKDEEGLQKLPALVRQSAQSLNNLLDNLLNWAVSQTGELAFRPEKLVVADLFAENQQLYQTTAEAKQISLQATHPDDLMLWADQNMTRTILRNLVGNALKFTPPGGTVRFSAEASLTDSTVRLTVTDSGRGMPAALVAEVLSNQPVTNPTTPVGPRTGTGLGLMLCKAFVQRHGGTLDIQSAPGGGTSVVVQLPGVN</sequence>
<keyword evidence="11" id="KW-1185">Reference proteome</keyword>
<keyword evidence="8" id="KW-0732">Signal</keyword>
<dbReference type="Gene3D" id="3.30.565.10">
    <property type="entry name" value="Histidine kinase-like ATPase, C-terminal domain"/>
    <property type="match status" value="1"/>
</dbReference>
<proteinExistence type="predicted"/>
<dbReference type="SUPFAM" id="SSF48452">
    <property type="entry name" value="TPR-like"/>
    <property type="match status" value="2"/>
</dbReference>
<dbReference type="PANTHER" id="PTHR43711">
    <property type="entry name" value="TWO-COMPONENT HISTIDINE KINASE"/>
    <property type="match status" value="1"/>
</dbReference>
<dbReference type="InterPro" id="IPR003661">
    <property type="entry name" value="HisK_dim/P_dom"/>
</dbReference>
<dbReference type="SMART" id="SM00388">
    <property type="entry name" value="HisKA"/>
    <property type="match status" value="1"/>
</dbReference>
<comment type="caution">
    <text evidence="10">The sequence shown here is derived from an EMBL/GenBank/DDBJ whole genome shotgun (WGS) entry which is preliminary data.</text>
</comment>
<keyword evidence="5 10" id="KW-0418">Kinase</keyword>
<dbReference type="InterPro" id="IPR011990">
    <property type="entry name" value="TPR-like_helical_dom_sf"/>
</dbReference>
<dbReference type="GO" id="GO:0000155">
    <property type="term" value="F:phosphorelay sensor kinase activity"/>
    <property type="evidence" value="ECO:0007669"/>
    <property type="project" value="InterPro"/>
</dbReference>
<feature type="chain" id="PRO_5021283706" description="histidine kinase" evidence="8">
    <location>
        <begin position="21"/>
        <end position="634"/>
    </location>
</feature>
<dbReference type="Pfam" id="PF00512">
    <property type="entry name" value="HisKA"/>
    <property type="match status" value="1"/>
</dbReference>
<feature type="domain" description="Histidine kinase" evidence="9">
    <location>
        <begin position="413"/>
        <end position="634"/>
    </location>
</feature>
<name>A0A4Z0Q879_9BACT</name>
<dbReference type="Proteomes" id="UP000298471">
    <property type="component" value="Unassembled WGS sequence"/>
</dbReference>
<dbReference type="InterPro" id="IPR050736">
    <property type="entry name" value="Sensor_HK_Regulatory"/>
</dbReference>
<evidence type="ECO:0000256" key="6">
    <source>
        <dbReference type="ARBA" id="ARBA00023012"/>
    </source>
</evidence>
<reference evidence="10 11" key="1">
    <citation type="submission" date="2019-04" db="EMBL/GenBank/DDBJ databases">
        <authorList>
            <person name="Feng G."/>
            <person name="Zhang J."/>
            <person name="Zhu H."/>
        </authorList>
    </citation>
    <scope>NUCLEOTIDE SEQUENCE [LARGE SCALE GENOMIC DNA]</scope>
    <source>
        <strain evidence="10 11">9PBR-1</strain>
    </source>
</reference>
<keyword evidence="7" id="KW-1133">Transmembrane helix</keyword>
<dbReference type="SMART" id="SM00028">
    <property type="entry name" value="TPR"/>
    <property type="match status" value="4"/>
</dbReference>
<dbReference type="InterPro" id="IPR005467">
    <property type="entry name" value="His_kinase_dom"/>
</dbReference>
<keyword evidence="3" id="KW-0597">Phosphoprotein</keyword>
<comment type="catalytic activity">
    <reaction evidence="1">
        <text>ATP + protein L-histidine = ADP + protein N-phospho-L-histidine.</text>
        <dbReference type="EC" id="2.7.13.3"/>
    </reaction>
</comment>
<keyword evidence="7" id="KW-0472">Membrane</keyword>
<evidence type="ECO:0000256" key="2">
    <source>
        <dbReference type="ARBA" id="ARBA00012438"/>
    </source>
</evidence>
<feature type="transmembrane region" description="Helical" evidence="7">
    <location>
        <begin position="357"/>
        <end position="377"/>
    </location>
</feature>
<dbReference type="InterPro" id="IPR003594">
    <property type="entry name" value="HATPase_dom"/>
</dbReference>
<dbReference type="SUPFAM" id="SSF47384">
    <property type="entry name" value="Homodimeric domain of signal transducing histidine kinase"/>
    <property type="match status" value="1"/>
</dbReference>
<dbReference type="PROSITE" id="PS50109">
    <property type="entry name" value="HIS_KIN"/>
    <property type="match status" value="1"/>
</dbReference>
<dbReference type="EC" id="2.7.13.3" evidence="2"/>
<evidence type="ECO:0000256" key="3">
    <source>
        <dbReference type="ARBA" id="ARBA00022553"/>
    </source>
</evidence>
<dbReference type="SMART" id="SM00387">
    <property type="entry name" value="HATPase_c"/>
    <property type="match status" value="1"/>
</dbReference>
<evidence type="ECO:0000313" key="10">
    <source>
        <dbReference type="EMBL" id="TGE26287.1"/>
    </source>
</evidence>
<evidence type="ECO:0000256" key="7">
    <source>
        <dbReference type="SAM" id="Phobius"/>
    </source>
</evidence>